<feature type="compositionally biased region" description="Basic and acidic residues" evidence="1">
    <location>
        <begin position="97"/>
        <end position="108"/>
    </location>
</feature>
<reference evidence="2" key="2">
    <citation type="journal article" date="2022" name="Elife">
        <title>Obligate sexual reproduction of a homothallic fungus closely related to the Cryptococcus pathogenic species complex.</title>
        <authorList>
            <person name="Passer A.R."/>
            <person name="Clancey S.A."/>
            <person name="Shea T."/>
            <person name="David-Palma M."/>
            <person name="Averette A.F."/>
            <person name="Boekhout T."/>
            <person name="Porcel B.M."/>
            <person name="Nowrousian M."/>
            <person name="Cuomo C.A."/>
            <person name="Sun S."/>
            <person name="Heitman J."/>
            <person name="Coelho M.A."/>
        </authorList>
    </citation>
    <scope>NUCLEOTIDE SEQUENCE</scope>
    <source>
        <strain evidence="2">CBS 7841</strain>
    </source>
</reference>
<protein>
    <submittedName>
        <fullName evidence="2">Uncharacterized protein</fullName>
    </submittedName>
</protein>
<feature type="region of interest" description="Disordered" evidence="1">
    <location>
        <begin position="90"/>
        <end position="114"/>
    </location>
</feature>
<sequence length="598" mass="67450">MSLDDPSSHKRARSRSPTPISRFKAKARKSTTDIATADVAEMADRANLAEPSQTLEEFNGDSESQAKLVRIVHETVRRLIGMPTPDYQGNLSPCKWPDPEPASKDGKITDPVSGQEVWRPNWGKLNSIPTKNFIVHAVVACQQHPLHGPCMTESIVEDKVRKYIQSIHKGRKKTPERKEAKNDRRTIRERQRRLQDFIKKHFDETPLNRCRERKILREAFKPHGILSTIRIVHYSQTLQHNLRTGGELTSENKDAPIGTLDGALQSAARSGPTSFDEFQLYTDAWWGEVSSSFYLSLDVWWWSELIRWAVWTVYECYRASSVSTDRPPPIHMPIEKIDLSYGFHLLTPNSAQLNGNSPSSSWPYIWACPAMIDYPTVNTLNPSCIPSADTLFPDPILDFEDTHLPSLTDVLKQPEQQKLMSAISRHFRHPRLLSDDQLKDLWALRQDQEKRREYEFALQSMTGEAKMRSMEGVSPLLKGLEEGLEVNMGPISSTERPIKSKPLLSPTHLIESHGSETEVTLHALEQIASVSNEIEQPLLMTDPNLQGDIVAPPFAMLAQNIAEGTDEKLVPVEGAPPPATTLQEAFARGFSTHEGKKI</sequence>
<evidence type="ECO:0000313" key="3">
    <source>
        <dbReference type="Proteomes" id="UP000094043"/>
    </source>
</evidence>
<gene>
    <name evidence="2" type="ORF">L203_101167</name>
</gene>
<organism evidence="2 3">
    <name type="scientific">Cryptococcus depauperatus CBS 7841</name>
    <dbReference type="NCBI Taxonomy" id="1295531"/>
    <lineage>
        <taxon>Eukaryota</taxon>
        <taxon>Fungi</taxon>
        <taxon>Dikarya</taxon>
        <taxon>Basidiomycota</taxon>
        <taxon>Agaricomycotina</taxon>
        <taxon>Tremellomycetes</taxon>
        <taxon>Tremellales</taxon>
        <taxon>Cryptococcaceae</taxon>
        <taxon>Cryptococcus</taxon>
    </lineage>
</organism>
<keyword evidence="3" id="KW-1185">Reference proteome</keyword>
<reference evidence="2" key="1">
    <citation type="submission" date="2016-06" db="EMBL/GenBank/DDBJ databases">
        <authorList>
            <person name="Cuomo C."/>
            <person name="Litvintseva A."/>
            <person name="Heitman J."/>
            <person name="Chen Y."/>
            <person name="Sun S."/>
            <person name="Springer D."/>
            <person name="Dromer F."/>
            <person name="Young S."/>
            <person name="Zeng Q."/>
            <person name="Chapman S."/>
            <person name="Gujja S."/>
            <person name="Saif S."/>
            <person name="Birren B."/>
        </authorList>
    </citation>
    <scope>NUCLEOTIDE SEQUENCE</scope>
    <source>
        <strain evidence="2">CBS 7841</strain>
    </source>
</reference>
<proteinExistence type="predicted"/>
<evidence type="ECO:0000256" key="1">
    <source>
        <dbReference type="SAM" id="MobiDB-lite"/>
    </source>
</evidence>
<dbReference type="AlphaFoldDB" id="A0AAJ8JPH1"/>
<dbReference type="RefSeq" id="XP_066066709.1">
    <property type="nucleotide sequence ID" value="XM_066210612.1"/>
</dbReference>
<dbReference type="GeneID" id="91085381"/>
<reference evidence="2" key="3">
    <citation type="submission" date="2024-01" db="EMBL/GenBank/DDBJ databases">
        <authorList>
            <person name="Coelho M.A."/>
            <person name="David-Palma M."/>
            <person name="Shea T."/>
            <person name="Sun S."/>
            <person name="Cuomo C.A."/>
            <person name="Heitman J."/>
        </authorList>
    </citation>
    <scope>NUCLEOTIDE SEQUENCE</scope>
    <source>
        <strain evidence="2">CBS 7841</strain>
    </source>
</reference>
<dbReference type="Proteomes" id="UP000094043">
    <property type="component" value="Chromosome 1"/>
</dbReference>
<accession>A0AAJ8JPH1</accession>
<evidence type="ECO:0000313" key="2">
    <source>
        <dbReference type="EMBL" id="WVN86009.1"/>
    </source>
</evidence>
<dbReference type="KEGG" id="cdep:91085381"/>
<name>A0AAJ8JPH1_9TREE</name>
<feature type="region of interest" description="Disordered" evidence="1">
    <location>
        <begin position="1"/>
        <end position="35"/>
    </location>
</feature>
<dbReference type="EMBL" id="CP143784">
    <property type="protein sequence ID" value="WVN86009.1"/>
    <property type="molecule type" value="Genomic_DNA"/>
</dbReference>